<reference evidence="2" key="1">
    <citation type="journal article" date="2022" name="bioRxiv">
        <title>Sequencing and chromosome-scale assembly of the giantPleurodeles waltlgenome.</title>
        <authorList>
            <person name="Brown T."/>
            <person name="Elewa A."/>
            <person name="Iarovenko S."/>
            <person name="Subramanian E."/>
            <person name="Araus A.J."/>
            <person name="Petzold A."/>
            <person name="Susuki M."/>
            <person name="Suzuki K.-i.T."/>
            <person name="Hayashi T."/>
            <person name="Toyoda A."/>
            <person name="Oliveira C."/>
            <person name="Osipova E."/>
            <person name="Leigh N.D."/>
            <person name="Simon A."/>
            <person name="Yun M.H."/>
        </authorList>
    </citation>
    <scope>NUCLEOTIDE SEQUENCE</scope>
    <source>
        <strain evidence="2">20211129_DDA</strain>
        <tissue evidence="2">Liver</tissue>
    </source>
</reference>
<feature type="compositionally biased region" description="Basic and acidic residues" evidence="1">
    <location>
        <begin position="41"/>
        <end position="57"/>
    </location>
</feature>
<comment type="caution">
    <text evidence="2">The sequence shown here is derived from an EMBL/GenBank/DDBJ whole genome shotgun (WGS) entry which is preliminary data.</text>
</comment>
<keyword evidence="3" id="KW-1185">Reference proteome</keyword>
<feature type="region of interest" description="Disordered" evidence="1">
    <location>
        <begin position="1"/>
        <end position="108"/>
    </location>
</feature>
<proteinExistence type="predicted"/>
<organism evidence="2 3">
    <name type="scientific">Pleurodeles waltl</name>
    <name type="common">Iberian ribbed newt</name>
    <dbReference type="NCBI Taxonomy" id="8319"/>
    <lineage>
        <taxon>Eukaryota</taxon>
        <taxon>Metazoa</taxon>
        <taxon>Chordata</taxon>
        <taxon>Craniata</taxon>
        <taxon>Vertebrata</taxon>
        <taxon>Euteleostomi</taxon>
        <taxon>Amphibia</taxon>
        <taxon>Batrachia</taxon>
        <taxon>Caudata</taxon>
        <taxon>Salamandroidea</taxon>
        <taxon>Salamandridae</taxon>
        <taxon>Pleurodelinae</taxon>
        <taxon>Pleurodeles</taxon>
    </lineage>
</organism>
<evidence type="ECO:0000313" key="2">
    <source>
        <dbReference type="EMBL" id="KAJ1212752.1"/>
    </source>
</evidence>
<protein>
    <submittedName>
        <fullName evidence="2">Uncharacterized protein</fullName>
    </submittedName>
</protein>
<name>A0AAV7WFE2_PLEWA</name>
<evidence type="ECO:0000313" key="3">
    <source>
        <dbReference type="Proteomes" id="UP001066276"/>
    </source>
</evidence>
<dbReference type="EMBL" id="JANPWB010000001">
    <property type="protein sequence ID" value="KAJ1212752.1"/>
    <property type="molecule type" value="Genomic_DNA"/>
</dbReference>
<sequence length="276" mass="29550">MNNCLRAARGRTGAASEDRLRRSKQRGARPSETGPGPRVTEPARVRGVLPDDPRGRPDPPGSLWRGSLLAGPPAPRTPATGLRRRPTVYPPARPRRPRPSSPACERPRYRHPRVPLSLWGPPRVSCAGTREARSSRSPSVTGLVPRPCPHGACGARPVTGLVTATLESRSASGARLVSAAREPVRRAPRGARLPRYRHPRVPLSLWGPPRVRCAGTREARSSRSPSVTGLVPRPCPHGACGARPVTGLVTANLESRSASGARLVSAAREPVRRAPH</sequence>
<accession>A0AAV7WFE2</accession>
<gene>
    <name evidence="2" type="ORF">NDU88_000397</name>
</gene>
<dbReference type="AlphaFoldDB" id="A0AAV7WFE2"/>
<evidence type="ECO:0000256" key="1">
    <source>
        <dbReference type="SAM" id="MobiDB-lite"/>
    </source>
</evidence>
<dbReference type="Proteomes" id="UP001066276">
    <property type="component" value="Chromosome 1_1"/>
</dbReference>
<feature type="region of interest" description="Disordered" evidence="1">
    <location>
        <begin position="256"/>
        <end position="276"/>
    </location>
</feature>